<dbReference type="KEGG" id="lxl:KDY119_02620"/>
<evidence type="ECO:0000313" key="2">
    <source>
        <dbReference type="Proteomes" id="UP000326702"/>
    </source>
</evidence>
<protein>
    <submittedName>
        <fullName evidence="1">Uncharacterized protein</fullName>
    </submittedName>
</protein>
<reference evidence="1 2" key="1">
    <citation type="submission" date="2019-10" db="EMBL/GenBank/DDBJ databases">
        <title>Genome sequence of Luteimicrobium xylanilyticum HY-24.</title>
        <authorList>
            <person name="Kim D.Y."/>
            <person name="Park H.-Y."/>
        </authorList>
    </citation>
    <scope>NUCLEOTIDE SEQUENCE [LARGE SCALE GENOMIC DNA]</scope>
    <source>
        <strain evidence="1 2">HY-24</strain>
    </source>
</reference>
<name>A0A5P9QCD6_9MICO</name>
<sequence>MHWSDGAIARRTRIDGDGWAYQHDYLQRDGRAYLVEWAGRAGSEHGTVRVFDHESATVRRLRNLQEWEMRCLSERARGVGGVILTTSDWAAELVRGVAFRGALRTSLLDGSSATEAVTAVSRGEEGSAS</sequence>
<organism evidence="1 2">
    <name type="scientific">Luteimicrobium xylanilyticum</name>
    <dbReference type="NCBI Taxonomy" id="1133546"/>
    <lineage>
        <taxon>Bacteria</taxon>
        <taxon>Bacillati</taxon>
        <taxon>Actinomycetota</taxon>
        <taxon>Actinomycetes</taxon>
        <taxon>Micrococcales</taxon>
        <taxon>Luteimicrobium</taxon>
    </lineage>
</organism>
<dbReference type="EMBL" id="CP045529">
    <property type="protein sequence ID" value="QFU99094.1"/>
    <property type="molecule type" value="Genomic_DNA"/>
</dbReference>
<accession>A0A5P9QCD6</accession>
<dbReference type="AlphaFoldDB" id="A0A5P9QCD6"/>
<keyword evidence="2" id="KW-1185">Reference proteome</keyword>
<proteinExistence type="predicted"/>
<evidence type="ECO:0000313" key="1">
    <source>
        <dbReference type="EMBL" id="QFU99094.1"/>
    </source>
</evidence>
<dbReference type="Proteomes" id="UP000326702">
    <property type="component" value="Chromosome"/>
</dbReference>
<gene>
    <name evidence="1" type="ORF">KDY119_02620</name>
</gene>